<feature type="transmembrane region" description="Helical" evidence="1">
    <location>
        <begin position="24"/>
        <end position="49"/>
    </location>
</feature>
<keyword evidence="1" id="KW-0812">Transmembrane</keyword>
<proteinExistence type="predicted"/>
<evidence type="ECO:0000313" key="3">
    <source>
        <dbReference type="Proteomes" id="UP000321571"/>
    </source>
</evidence>
<accession>A0A5C8NJE4</accession>
<sequence length="141" mass="14624">MTSITATPFGTTTRTTRPAVWRPTVVAGLAAAVVTSALAAALHAAGVSFEIDGEAIPTAGFANMVLMCVAAGDALALGVRRFASDPRRTFVRTTVGLTVLSFVPDLTFPMDVETRCSLIALHVVAAAIVIPAMARALGERR</sequence>
<reference evidence="2 3" key="1">
    <citation type="submission" date="2019-06" db="EMBL/GenBank/DDBJ databases">
        <title>Aeromicrobium sp. nov., isolated from a maize field.</title>
        <authorList>
            <person name="Lin S.-Y."/>
            <person name="Tsai C.-F."/>
            <person name="Young C.-C."/>
        </authorList>
    </citation>
    <scope>NUCLEOTIDE SEQUENCE [LARGE SCALE GENOMIC DNA]</scope>
    <source>
        <strain evidence="2 3">CC-CFT486</strain>
    </source>
</reference>
<dbReference type="RefSeq" id="WP_147685482.1">
    <property type="nucleotide sequence ID" value="NZ_VDUX01000003.1"/>
</dbReference>
<protein>
    <recommendedName>
        <fullName evidence="4">Cell envelope biogenesis protein OmpA</fullName>
    </recommendedName>
</protein>
<dbReference type="Proteomes" id="UP000321571">
    <property type="component" value="Unassembled WGS sequence"/>
</dbReference>
<evidence type="ECO:0000313" key="2">
    <source>
        <dbReference type="EMBL" id="TXL61310.1"/>
    </source>
</evidence>
<evidence type="ECO:0008006" key="4">
    <source>
        <dbReference type="Google" id="ProtNLM"/>
    </source>
</evidence>
<evidence type="ECO:0000256" key="1">
    <source>
        <dbReference type="SAM" id="Phobius"/>
    </source>
</evidence>
<dbReference type="EMBL" id="VDUX01000003">
    <property type="protein sequence ID" value="TXL61310.1"/>
    <property type="molecule type" value="Genomic_DNA"/>
</dbReference>
<feature type="transmembrane region" description="Helical" evidence="1">
    <location>
        <begin position="119"/>
        <end position="138"/>
    </location>
</feature>
<dbReference type="Pfam" id="PF19545">
    <property type="entry name" value="DUF6069"/>
    <property type="match status" value="1"/>
</dbReference>
<feature type="transmembrane region" description="Helical" evidence="1">
    <location>
        <begin position="55"/>
        <end position="77"/>
    </location>
</feature>
<name>A0A5C8NJE4_9ACTN</name>
<keyword evidence="1" id="KW-0472">Membrane</keyword>
<comment type="caution">
    <text evidence="2">The sequence shown here is derived from an EMBL/GenBank/DDBJ whole genome shotgun (WGS) entry which is preliminary data.</text>
</comment>
<dbReference type="InterPro" id="IPR045713">
    <property type="entry name" value="DUF6069"/>
</dbReference>
<dbReference type="AlphaFoldDB" id="A0A5C8NJE4"/>
<gene>
    <name evidence="2" type="ORF">FHP06_07725</name>
</gene>
<keyword evidence="3" id="KW-1185">Reference proteome</keyword>
<organism evidence="2 3">
    <name type="scientific">Aeromicrobium terrae</name>
    <dbReference type="NCBI Taxonomy" id="2498846"/>
    <lineage>
        <taxon>Bacteria</taxon>
        <taxon>Bacillati</taxon>
        <taxon>Actinomycetota</taxon>
        <taxon>Actinomycetes</taxon>
        <taxon>Propionibacteriales</taxon>
        <taxon>Nocardioidaceae</taxon>
        <taxon>Aeromicrobium</taxon>
    </lineage>
</organism>
<dbReference type="OrthoDB" id="4775254at2"/>
<feature type="transmembrane region" description="Helical" evidence="1">
    <location>
        <begin position="89"/>
        <end position="107"/>
    </location>
</feature>
<keyword evidence="1" id="KW-1133">Transmembrane helix</keyword>